<proteinExistence type="predicted"/>
<evidence type="ECO:0000313" key="2">
    <source>
        <dbReference type="EMBL" id="KKT82183.1"/>
    </source>
</evidence>
<dbReference type="AlphaFoldDB" id="A0A0G1KF74"/>
<evidence type="ECO:0000313" key="3">
    <source>
        <dbReference type="Proteomes" id="UP000034032"/>
    </source>
</evidence>
<feature type="transmembrane region" description="Helical" evidence="1">
    <location>
        <begin position="94"/>
        <end position="115"/>
    </location>
</feature>
<keyword evidence="1" id="KW-1133">Transmembrane helix</keyword>
<sequence>MFSAGAFAKFMEYFMAIPNYLENFFTSNPNLMFGSNIWVMLLGLGASVLYGVSFGRAKAVISLISLYIAFALERLFPYFDEVQGWVGGSWEGYFIRIGLFLAAYIAIFLILQYSFFSYRLSSRDFPLVSVILISALQLGFLISIIASFMPSDLSQKLLGPAYNLFVSGRALFYWAVVPIPAVLFLRA</sequence>
<feature type="transmembrane region" description="Helical" evidence="1">
    <location>
        <begin position="127"/>
        <end position="149"/>
    </location>
</feature>
<keyword evidence="1" id="KW-0472">Membrane</keyword>
<keyword evidence="1" id="KW-0812">Transmembrane</keyword>
<reference evidence="2 3" key="1">
    <citation type="journal article" date="2015" name="Nature">
        <title>rRNA introns, odd ribosomes, and small enigmatic genomes across a large radiation of phyla.</title>
        <authorList>
            <person name="Brown C.T."/>
            <person name="Hug L.A."/>
            <person name="Thomas B.C."/>
            <person name="Sharon I."/>
            <person name="Castelle C.J."/>
            <person name="Singh A."/>
            <person name="Wilkins M.J."/>
            <person name="Williams K.H."/>
            <person name="Banfield J.F."/>
        </authorList>
    </citation>
    <scope>NUCLEOTIDE SEQUENCE [LARGE SCALE GENOMIC DNA]</scope>
</reference>
<feature type="transmembrane region" description="Helical" evidence="1">
    <location>
        <begin position="59"/>
        <end position="79"/>
    </location>
</feature>
<comment type="caution">
    <text evidence="2">The sequence shown here is derived from an EMBL/GenBank/DDBJ whole genome shotgun (WGS) entry which is preliminary data.</text>
</comment>
<protein>
    <submittedName>
        <fullName evidence="2">Uncharacterized protein</fullName>
    </submittedName>
</protein>
<name>A0A0G1KF74_9BACT</name>
<dbReference type="Proteomes" id="UP000034032">
    <property type="component" value="Unassembled WGS sequence"/>
</dbReference>
<evidence type="ECO:0000256" key="1">
    <source>
        <dbReference type="SAM" id="Phobius"/>
    </source>
</evidence>
<feature type="transmembrane region" description="Helical" evidence="1">
    <location>
        <begin position="31"/>
        <end position="52"/>
    </location>
</feature>
<feature type="transmembrane region" description="Helical" evidence="1">
    <location>
        <begin position="161"/>
        <end position="185"/>
    </location>
</feature>
<organism evidence="2 3">
    <name type="scientific">Candidatus Yanofskybacteria bacterium GW2011_GWA2_44_9</name>
    <dbReference type="NCBI Taxonomy" id="1619025"/>
    <lineage>
        <taxon>Bacteria</taxon>
        <taxon>Candidatus Yanofskyibacteriota</taxon>
    </lineage>
</organism>
<dbReference type="EMBL" id="LCJR01000010">
    <property type="protein sequence ID" value="KKT82183.1"/>
    <property type="molecule type" value="Genomic_DNA"/>
</dbReference>
<gene>
    <name evidence="2" type="ORF">UW79_C0010G0020</name>
</gene>
<accession>A0A0G1KF74</accession>